<keyword evidence="10" id="KW-0645">Protease</keyword>
<keyword evidence="11" id="KW-1185">Reference proteome</keyword>
<evidence type="ECO:0000256" key="7">
    <source>
        <dbReference type="ARBA" id="ARBA00023211"/>
    </source>
</evidence>
<evidence type="ECO:0000256" key="2">
    <source>
        <dbReference type="ARBA" id="ARBA00001936"/>
    </source>
</evidence>
<accession>A0A1Z3HNN3</accession>
<dbReference type="Gene3D" id="3.40.350.10">
    <property type="entry name" value="Creatinase/prolidase N-terminal domain"/>
    <property type="match status" value="1"/>
</dbReference>
<dbReference type="SUPFAM" id="SSF53092">
    <property type="entry name" value="Creatinase/prolidase N-terminal domain"/>
    <property type="match status" value="1"/>
</dbReference>
<evidence type="ECO:0000256" key="8">
    <source>
        <dbReference type="SAM" id="MobiDB-lite"/>
    </source>
</evidence>
<keyword evidence="10" id="KW-0031">Aminopeptidase</keyword>
<feature type="compositionally biased region" description="Basic residues" evidence="8">
    <location>
        <begin position="341"/>
        <end position="357"/>
    </location>
</feature>
<evidence type="ECO:0000256" key="1">
    <source>
        <dbReference type="ARBA" id="ARBA00001424"/>
    </source>
</evidence>
<feature type="region of interest" description="Disordered" evidence="8">
    <location>
        <begin position="338"/>
        <end position="361"/>
    </location>
</feature>
<dbReference type="AlphaFoldDB" id="A0A1Z3HNN3"/>
<evidence type="ECO:0000313" key="11">
    <source>
        <dbReference type="Proteomes" id="UP000191901"/>
    </source>
</evidence>
<dbReference type="EC" id="3.4.11.9" evidence="4"/>
<dbReference type="PANTHER" id="PTHR43226">
    <property type="entry name" value="XAA-PRO AMINOPEPTIDASE 3"/>
    <property type="match status" value="1"/>
</dbReference>
<comment type="similarity">
    <text evidence="3">Belongs to the peptidase M24B family.</text>
</comment>
<dbReference type="InterPro" id="IPR036005">
    <property type="entry name" value="Creatinase/aminopeptidase-like"/>
</dbReference>
<evidence type="ECO:0000313" key="10">
    <source>
        <dbReference type="EMBL" id="ASC71885.1"/>
    </source>
</evidence>
<keyword evidence="5" id="KW-0479">Metal-binding</keyword>
<dbReference type="InterPro" id="IPR029149">
    <property type="entry name" value="Creatin/AminoP/Spt16_N"/>
</dbReference>
<dbReference type="SUPFAM" id="SSF55920">
    <property type="entry name" value="Creatinase/aminopeptidase"/>
    <property type="match status" value="1"/>
</dbReference>
<keyword evidence="7" id="KW-0464">Manganese</keyword>
<comment type="catalytic activity">
    <reaction evidence="1">
        <text>Release of any N-terminal amino acid, including proline, that is linked to proline, even from a dipeptide or tripeptide.</text>
        <dbReference type="EC" id="3.4.11.9"/>
    </reaction>
</comment>
<dbReference type="InterPro" id="IPR007865">
    <property type="entry name" value="Aminopep_P_N"/>
</dbReference>
<dbReference type="Pfam" id="PF05195">
    <property type="entry name" value="AMP_N"/>
    <property type="match status" value="1"/>
</dbReference>
<dbReference type="Pfam" id="PF00557">
    <property type="entry name" value="Peptidase_M24"/>
    <property type="match status" value="1"/>
</dbReference>
<evidence type="ECO:0000256" key="3">
    <source>
        <dbReference type="ARBA" id="ARBA00008766"/>
    </source>
</evidence>
<dbReference type="RefSeq" id="WP_225889315.1">
    <property type="nucleotide sequence ID" value="NZ_CP021983.2"/>
</dbReference>
<sequence length="459" mass="49908">MHGLHFSLAETLRQRRRRLAAFIDGPIALWAGQPPSRNFPANTFPFRASSHFLYFTGLPLAQGVILLQQGRLTLFLDDASPEEVLWHGPSPGRDDIAVQIGADAAYPLADLAPRVQGAATIAACNPAVLAQQEQILGRPVPTSTQATDPDRQLAAAMVQVRLCHDEDAIAQIREAAAVSVAAHEAGMVATPWATSAAEVRAAMERIILAHNMDCAYASIVTPHHGEVLHNQQYHQRLQPGHLLLADVGAEAPSRLASDITLTWPVSGHFSPTQRAIYDIVLAAHDACIAQAGPEVEYRDLHLLACRVLAEGLVDLGLLRGDPESLVEQDAHALFFPPRCRPSARPRRPRHGRPRRSGRLCPRPAAEPALWPGLSAPDRPLQAGMAVTIEPGFYQVPGILNDPARRQTYRQCVNWDYLTHFNDVRGIRIEDDVLITTEGCQVLTAALPTQAEAVAAMVSS</sequence>
<dbReference type="GO" id="GO:0070006">
    <property type="term" value="F:metalloaminopeptidase activity"/>
    <property type="evidence" value="ECO:0007669"/>
    <property type="project" value="InterPro"/>
</dbReference>
<feature type="domain" description="Aminopeptidase P N-terminal" evidence="9">
    <location>
        <begin position="7"/>
        <end position="136"/>
    </location>
</feature>
<name>A0A1Z3HNN3_9CYAN</name>
<organism evidence="10 11">
    <name type="scientific">Halomicronema hongdechloris C2206</name>
    <dbReference type="NCBI Taxonomy" id="1641165"/>
    <lineage>
        <taxon>Bacteria</taxon>
        <taxon>Bacillati</taxon>
        <taxon>Cyanobacteriota</taxon>
        <taxon>Cyanophyceae</taxon>
        <taxon>Nodosilineales</taxon>
        <taxon>Nodosilineaceae</taxon>
        <taxon>Halomicronema</taxon>
    </lineage>
</organism>
<dbReference type="PANTHER" id="PTHR43226:SF4">
    <property type="entry name" value="XAA-PRO AMINOPEPTIDASE 3"/>
    <property type="match status" value="1"/>
</dbReference>
<dbReference type="GO" id="GO:0006508">
    <property type="term" value="P:proteolysis"/>
    <property type="evidence" value="ECO:0007669"/>
    <property type="project" value="TreeGrafter"/>
</dbReference>
<dbReference type="InterPro" id="IPR000994">
    <property type="entry name" value="Pept_M24"/>
</dbReference>
<evidence type="ECO:0000256" key="5">
    <source>
        <dbReference type="ARBA" id="ARBA00022723"/>
    </source>
</evidence>
<comment type="cofactor">
    <cofactor evidence="2">
        <name>Mn(2+)</name>
        <dbReference type="ChEBI" id="CHEBI:29035"/>
    </cofactor>
</comment>
<protein>
    <recommendedName>
        <fullName evidence="4">Xaa-Pro aminopeptidase</fullName>
        <ecNumber evidence="4">3.4.11.9</ecNumber>
    </recommendedName>
</protein>
<dbReference type="Proteomes" id="UP000191901">
    <property type="component" value="Chromosome"/>
</dbReference>
<evidence type="ECO:0000256" key="6">
    <source>
        <dbReference type="ARBA" id="ARBA00022801"/>
    </source>
</evidence>
<dbReference type="EMBL" id="CP021983">
    <property type="protein sequence ID" value="ASC71885.1"/>
    <property type="molecule type" value="Genomic_DNA"/>
</dbReference>
<evidence type="ECO:0000256" key="4">
    <source>
        <dbReference type="ARBA" id="ARBA00012574"/>
    </source>
</evidence>
<dbReference type="KEGG" id="hhg:XM38_028390"/>
<proteinExistence type="inferred from homology"/>
<gene>
    <name evidence="10" type="primary">pepP_2</name>
    <name evidence="10" type="ORF">XM38_028390</name>
</gene>
<dbReference type="GO" id="GO:0005829">
    <property type="term" value="C:cytosol"/>
    <property type="evidence" value="ECO:0007669"/>
    <property type="project" value="TreeGrafter"/>
</dbReference>
<dbReference type="SMART" id="SM01011">
    <property type="entry name" value="AMP_N"/>
    <property type="match status" value="1"/>
</dbReference>
<dbReference type="InterPro" id="IPR052433">
    <property type="entry name" value="X-Pro_dipept-like"/>
</dbReference>
<keyword evidence="6 10" id="KW-0378">Hydrolase</keyword>
<reference evidence="10 11" key="1">
    <citation type="journal article" date="2016" name="Biochim. Biophys. Acta">
        <title>Characterization of red-shifted phycobilisomes isolated from the chlorophyll f-containing cyanobacterium Halomicronema hongdechloris.</title>
        <authorList>
            <person name="Li Y."/>
            <person name="Lin Y."/>
            <person name="Garvey C.J."/>
            <person name="Birch D."/>
            <person name="Corkery R.W."/>
            <person name="Loughlin P.C."/>
            <person name="Scheer H."/>
            <person name="Willows R.D."/>
            <person name="Chen M."/>
        </authorList>
    </citation>
    <scope>NUCLEOTIDE SEQUENCE [LARGE SCALE GENOMIC DNA]</scope>
    <source>
        <strain evidence="10 11">C2206</strain>
    </source>
</reference>
<evidence type="ECO:0000259" key="9">
    <source>
        <dbReference type="SMART" id="SM01011"/>
    </source>
</evidence>
<dbReference type="GO" id="GO:0030145">
    <property type="term" value="F:manganese ion binding"/>
    <property type="evidence" value="ECO:0007669"/>
    <property type="project" value="InterPro"/>
</dbReference>
<dbReference type="Gene3D" id="3.90.230.10">
    <property type="entry name" value="Creatinase/methionine aminopeptidase superfamily"/>
    <property type="match status" value="1"/>
</dbReference>